<dbReference type="SUPFAM" id="SSF90123">
    <property type="entry name" value="ABC transporter transmembrane region"/>
    <property type="match status" value="2"/>
</dbReference>
<dbReference type="GO" id="GO:0008559">
    <property type="term" value="F:ABC-type xenobiotic transporter activity"/>
    <property type="evidence" value="ECO:0007669"/>
    <property type="project" value="TreeGrafter"/>
</dbReference>
<proteinExistence type="inferred from homology"/>
<feature type="domain" description="ABC transporter" evidence="12">
    <location>
        <begin position="524"/>
        <end position="753"/>
    </location>
</feature>
<dbReference type="Pfam" id="PF00005">
    <property type="entry name" value="ABC_tran"/>
    <property type="match status" value="2"/>
</dbReference>
<feature type="transmembrane region" description="Helical" evidence="11">
    <location>
        <begin position="874"/>
        <end position="899"/>
    </location>
</feature>
<evidence type="ECO:0000259" key="12">
    <source>
        <dbReference type="PROSITE" id="PS50893"/>
    </source>
</evidence>
<feature type="region of interest" description="Disordered" evidence="10">
    <location>
        <begin position="517"/>
        <end position="539"/>
    </location>
</feature>
<keyword evidence="7 11" id="KW-1133">Transmembrane helix</keyword>
<keyword evidence="8 11" id="KW-0472">Membrane</keyword>
<gene>
    <name evidence="14" type="ORF">C7M61_002732</name>
</gene>
<evidence type="ECO:0000313" key="14">
    <source>
        <dbReference type="EMBL" id="PSK38177.1"/>
    </source>
</evidence>
<evidence type="ECO:0000256" key="6">
    <source>
        <dbReference type="ARBA" id="ARBA00022840"/>
    </source>
</evidence>
<feature type="domain" description="ABC transmembrane type-1" evidence="13">
    <location>
        <begin position="839"/>
        <end position="1114"/>
    </location>
</feature>
<evidence type="ECO:0008006" key="16">
    <source>
        <dbReference type="Google" id="ProtNLM"/>
    </source>
</evidence>
<dbReference type="GO" id="GO:0016887">
    <property type="term" value="F:ATP hydrolysis activity"/>
    <property type="evidence" value="ECO:0007669"/>
    <property type="project" value="InterPro"/>
</dbReference>
<dbReference type="GO" id="GO:0005524">
    <property type="term" value="F:ATP binding"/>
    <property type="evidence" value="ECO:0007669"/>
    <property type="project" value="UniProtKB-KW"/>
</dbReference>
<dbReference type="Gene3D" id="3.40.50.300">
    <property type="entry name" value="P-loop containing nucleotide triphosphate hydrolases"/>
    <property type="match status" value="2"/>
</dbReference>
<keyword evidence="3" id="KW-0813">Transport</keyword>
<dbReference type="FunFam" id="1.20.1560.10:FF:000010">
    <property type="entry name" value="Multidrug resistance-associated ABC transporter"/>
    <property type="match status" value="1"/>
</dbReference>
<feature type="coiled-coil region" evidence="9">
    <location>
        <begin position="759"/>
        <end position="786"/>
    </location>
</feature>
<dbReference type="CDD" id="cd03244">
    <property type="entry name" value="ABCC_MRP_domain2"/>
    <property type="match status" value="1"/>
</dbReference>
<accession>A0A2P7YQD1</accession>
<dbReference type="Gene3D" id="1.20.1560.10">
    <property type="entry name" value="ABC transporter type 1, transmembrane domain"/>
    <property type="match status" value="2"/>
</dbReference>
<comment type="subcellular location">
    <subcellularLocation>
        <location evidence="1">Membrane</location>
        <topology evidence="1">Multi-pass membrane protein</topology>
    </subcellularLocation>
</comment>
<dbReference type="OrthoDB" id="6500128at2759"/>
<evidence type="ECO:0000256" key="9">
    <source>
        <dbReference type="SAM" id="Coils"/>
    </source>
</evidence>
<keyword evidence="5" id="KW-0547">Nucleotide-binding</keyword>
<dbReference type="PROSITE" id="PS50893">
    <property type="entry name" value="ABC_TRANSPORTER_2"/>
    <property type="match status" value="2"/>
</dbReference>
<dbReference type="PANTHER" id="PTHR24223:SF456">
    <property type="entry name" value="MULTIDRUG RESISTANCE-ASSOCIATED PROTEIN LETHAL(2)03659"/>
    <property type="match status" value="1"/>
</dbReference>
<dbReference type="SMART" id="SM00382">
    <property type="entry name" value="AAA"/>
    <property type="match status" value="2"/>
</dbReference>
<evidence type="ECO:0000256" key="3">
    <source>
        <dbReference type="ARBA" id="ARBA00022448"/>
    </source>
</evidence>
<dbReference type="CDD" id="cd18597">
    <property type="entry name" value="ABC_6TM_YOR1_D1_like"/>
    <property type="match status" value="1"/>
</dbReference>
<reference evidence="14 15" key="1">
    <citation type="submission" date="2018-03" db="EMBL/GenBank/DDBJ databases">
        <title>Candida pseudohaemulonii genome assembly and annotation.</title>
        <authorList>
            <person name="Munoz J.F."/>
            <person name="Gade L.G."/>
            <person name="Chow N.A."/>
            <person name="Litvintseva A.P."/>
            <person name="Loparev V.N."/>
            <person name="Cuomo C.A."/>
        </authorList>
    </citation>
    <scope>NUCLEOTIDE SEQUENCE [LARGE SCALE GENOMIC DNA]</scope>
    <source>
        <strain evidence="14 15">B12108</strain>
    </source>
</reference>
<dbReference type="FunFam" id="3.40.50.300:FF:000565">
    <property type="entry name" value="ABC bile acid transporter"/>
    <property type="match status" value="1"/>
</dbReference>
<evidence type="ECO:0000313" key="15">
    <source>
        <dbReference type="Proteomes" id="UP000241107"/>
    </source>
</evidence>
<feature type="domain" description="ABC transporter" evidence="12">
    <location>
        <begin position="1152"/>
        <end position="1399"/>
    </location>
</feature>
<feature type="transmembrane region" description="Helical" evidence="11">
    <location>
        <begin position="1060"/>
        <end position="1081"/>
    </location>
</feature>
<dbReference type="FunFam" id="3.40.50.300:FF:001750">
    <property type="entry name" value="ATP-binding cassette transporter"/>
    <property type="match status" value="1"/>
</dbReference>
<dbReference type="InterPro" id="IPR011527">
    <property type="entry name" value="ABC1_TM_dom"/>
</dbReference>
<protein>
    <recommendedName>
        <fullName evidence="16">Oligomycin resistance ATP-dependent permease YOR1</fullName>
    </recommendedName>
</protein>
<dbReference type="Proteomes" id="UP000241107">
    <property type="component" value="Unassembled WGS sequence"/>
</dbReference>
<evidence type="ECO:0000256" key="2">
    <source>
        <dbReference type="ARBA" id="ARBA00009726"/>
    </source>
</evidence>
<dbReference type="GO" id="GO:0005886">
    <property type="term" value="C:plasma membrane"/>
    <property type="evidence" value="ECO:0007669"/>
    <property type="project" value="TreeGrafter"/>
</dbReference>
<feature type="transmembrane region" description="Helical" evidence="11">
    <location>
        <begin position="413"/>
        <end position="436"/>
    </location>
</feature>
<dbReference type="PROSITE" id="PS00211">
    <property type="entry name" value="ABC_TRANSPORTER_1"/>
    <property type="match status" value="2"/>
</dbReference>
<dbReference type="InterPro" id="IPR027417">
    <property type="entry name" value="P-loop_NTPase"/>
</dbReference>
<dbReference type="InterPro" id="IPR003439">
    <property type="entry name" value="ABC_transporter-like_ATP-bd"/>
</dbReference>
<evidence type="ECO:0000256" key="5">
    <source>
        <dbReference type="ARBA" id="ARBA00022741"/>
    </source>
</evidence>
<feature type="domain" description="ABC transmembrane type-1" evidence="13">
    <location>
        <begin position="154"/>
        <end position="431"/>
    </location>
</feature>
<feature type="transmembrane region" description="Helical" evidence="11">
    <location>
        <begin position="273"/>
        <end position="291"/>
    </location>
</feature>
<dbReference type="InterPro" id="IPR017871">
    <property type="entry name" value="ABC_transporter-like_CS"/>
</dbReference>
<dbReference type="STRING" id="418784.A0A2P7YQD1"/>
<dbReference type="InterPro" id="IPR036640">
    <property type="entry name" value="ABC1_TM_sf"/>
</dbReference>
<evidence type="ECO:0000256" key="4">
    <source>
        <dbReference type="ARBA" id="ARBA00022692"/>
    </source>
</evidence>
<feature type="compositionally biased region" description="Basic residues" evidence="10">
    <location>
        <begin position="517"/>
        <end position="530"/>
    </location>
</feature>
<dbReference type="SUPFAM" id="SSF52540">
    <property type="entry name" value="P-loop containing nucleoside triphosphate hydrolases"/>
    <property type="match status" value="2"/>
</dbReference>
<dbReference type="InterPro" id="IPR050173">
    <property type="entry name" value="ABC_transporter_C-like"/>
</dbReference>
<dbReference type="Pfam" id="PF00664">
    <property type="entry name" value="ABC_membrane"/>
    <property type="match status" value="2"/>
</dbReference>
<evidence type="ECO:0000256" key="8">
    <source>
        <dbReference type="ARBA" id="ARBA00023136"/>
    </source>
</evidence>
<dbReference type="VEuPathDB" id="FungiDB:C7M61_002732"/>
<dbReference type="PANTHER" id="PTHR24223">
    <property type="entry name" value="ATP-BINDING CASSETTE SUB-FAMILY C"/>
    <property type="match status" value="1"/>
</dbReference>
<evidence type="ECO:0000256" key="10">
    <source>
        <dbReference type="SAM" id="MobiDB-lite"/>
    </source>
</evidence>
<comment type="caution">
    <text evidence="14">The sequence shown here is derived from an EMBL/GenBank/DDBJ whole genome shotgun (WGS) entry which is preliminary data.</text>
</comment>
<name>A0A2P7YQD1_9ASCO</name>
<organism evidence="14 15">
    <name type="scientific">Candidozyma pseudohaemuli</name>
    <dbReference type="NCBI Taxonomy" id="418784"/>
    <lineage>
        <taxon>Eukaryota</taxon>
        <taxon>Fungi</taxon>
        <taxon>Dikarya</taxon>
        <taxon>Ascomycota</taxon>
        <taxon>Saccharomycotina</taxon>
        <taxon>Pichiomycetes</taxon>
        <taxon>Metschnikowiaceae</taxon>
        <taxon>Candidozyma</taxon>
    </lineage>
</organism>
<comment type="similarity">
    <text evidence="2">Belongs to the ABC transporter superfamily. ABCC family. Conjugate transporter (TC 3.A.1.208) subfamily.</text>
</comment>
<feature type="transmembrane region" description="Helical" evidence="11">
    <location>
        <begin position="194"/>
        <end position="211"/>
    </location>
</feature>
<dbReference type="EMBL" id="PYFQ01000006">
    <property type="protein sequence ID" value="PSK38177.1"/>
    <property type="molecule type" value="Genomic_DNA"/>
</dbReference>
<dbReference type="CDD" id="cd03250">
    <property type="entry name" value="ABCC_MRP_domain1"/>
    <property type="match status" value="1"/>
</dbReference>
<keyword evidence="6" id="KW-0067">ATP-binding</keyword>
<feature type="transmembrane region" description="Helical" evidence="11">
    <location>
        <begin position="375"/>
        <end position="401"/>
    </location>
</feature>
<sequence>MTTALSSLSDFEYGTTPQLQKRLLTPLLLKKVPPIPSTEDRPLHQQWRNPLSFFLFTWLYPLLHVGYKRTLVEEDMLKLNDEITAERLAAKFRAIFERRVENDKQKHLHRKAKLRGETIESSSVAPEKDMDDYRLAKSLCFLSLIETFSVQYPLAIIFAALSLSGSACTPLLSRKLISFVQEKAYGLDVNMGTGVGYAIGVAALILVTDILLTQATYLARLTGAQIRAIFTTLLLEKSFKLSAKSRKKFTASKLTAIMSTDVSRVDMGTGISVKLFPVVCPVAIAIGILVYNIKAPAMVGIGLMIAFMFIGGVLSAFLFKFRVAAQKSTDARVSYVKELLNNLKMIKFYSWEVPYFNLISKIRRREMSFILKMEFIRMIVITLATSLTLVSAMASFLTLYAIAPASSRNPATIFSSVALFNMLASQFVIIPLALAGSVDAFLGMNRVAEVLAAEELDPNDSVHLITEKDKFSMDDEKLSIALHDCDFEWETFDVEEEKDVDLTKDIEQLKKEKADLKRKKKEMKKAKKTLKSPTPGSEEKSLELSSFKLNNIDFNVKQGEFVVITGSIGSGKSSLLHAIDGTMKKNSGKLLLNGSLLLCGAPWIQNCTLKENILFGLPFDETWYNRVVKACSLSSDFDILPAGDRTEIGERGITLSGGQKARVCLARAVYAKSDIILLDDVLSAVDAKVGKHIMNECILGLLKDKTRVLATHQLSLISEADSVIFLNGDGSITKGSLAELKSRSPAFNALMDHSQKDEEVEEEEAVEEIRNEKDFIEKQLTRHTTTQTLEVNDDSIKEFSDGKLIQEEHKSVNAIGWDVYGRFLLTGLDGFKGNWLLYVVIMMVVFATFTSLFTNNWLSFWISLKFDRSNGFYIGLYVMFTVLAIVFVASQFCGIIYVLNRASRILNIKALKGIIHVPMSYMDTTPMGRVINRFTKDTDVLDNELGDQIAMLIYMFANIVGVVILCIIYMPWFAIAVPFIVAAFIVVATFYQASAREVKRLEAVQRSHIYNNFNEALTGMPTIKSFGLVPRFLKTNSSTIDKTSEAYFITLAAQAWLDDYLAVLASCFALLISFLCVFRVFDIGASSVGLLLSYVMQISNQISMFVVIFTKVEQDLNSAERILEYAYKLPQEKAYEISETTPPPEWPDKGAIEFNNIGFAYREGLPLTLKKFNAQIRPHEKIGICGRTGAGKSSIMVALFRIAELNHGSIVIDGIDTATLGLHALRSKLSIIPQDPVLFKGTIRKNLDPFGTKTDDELWNTLTRADIIPEDKLEKVKSQKPDDEDFSKFHLDGEVEDDGENFSLGERQLVAFARALVRNSKILVLDEATSSVDYATDSKLQKAIAREFSDCTILCIAHRLKTIVNYDRVMVLDQGAISEFDTPANLFHSEGSIFRQMCDNSGITLHDFKTKDQH</sequence>
<keyword evidence="15" id="KW-1185">Reference proteome</keyword>
<feature type="transmembrane region" description="Helical" evidence="11">
    <location>
        <begin position="951"/>
        <end position="970"/>
    </location>
</feature>
<keyword evidence="4 11" id="KW-0812">Transmembrane</keyword>
<keyword evidence="9" id="KW-0175">Coiled coil</keyword>
<dbReference type="CDD" id="cd18606">
    <property type="entry name" value="ABC_6TM_YOR1_D2_like"/>
    <property type="match status" value="1"/>
</dbReference>
<evidence type="ECO:0000256" key="1">
    <source>
        <dbReference type="ARBA" id="ARBA00004141"/>
    </source>
</evidence>
<evidence type="ECO:0000256" key="11">
    <source>
        <dbReference type="SAM" id="Phobius"/>
    </source>
</evidence>
<evidence type="ECO:0000256" key="7">
    <source>
        <dbReference type="ARBA" id="ARBA00022989"/>
    </source>
</evidence>
<dbReference type="RefSeq" id="XP_024713502.1">
    <property type="nucleotide sequence ID" value="XM_024858096.1"/>
</dbReference>
<feature type="transmembrane region" description="Helical" evidence="11">
    <location>
        <begin position="976"/>
        <end position="993"/>
    </location>
</feature>
<feature type="transmembrane region" description="Helical" evidence="11">
    <location>
        <begin position="835"/>
        <end position="854"/>
    </location>
</feature>
<evidence type="ECO:0000259" key="13">
    <source>
        <dbReference type="PROSITE" id="PS50929"/>
    </source>
</evidence>
<dbReference type="PROSITE" id="PS50929">
    <property type="entry name" value="ABC_TM1F"/>
    <property type="match status" value="2"/>
</dbReference>
<feature type="transmembrane region" description="Helical" evidence="11">
    <location>
        <begin position="297"/>
        <end position="319"/>
    </location>
</feature>
<dbReference type="GeneID" id="36566121"/>
<dbReference type="InterPro" id="IPR003593">
    <property type="entry name" value="AAA+_ATPase"/>
</dbReference>